<dbReference type="InterPro" id="IPR010380">
    <property type="entry name" value="DUF975"/>
</dbReference>
<comment type="caution">
    <text evidence="2">The sequence shown here is derived from an EMBL/GenBank/DDBJ whole genome shotgun (WGS) entry which is preliminary data.</text>
</comment>
<proteinExistence type="predicted"/>
<evidence type="ECO:0000313" key="3">
    <source>
        <dbReference type="Proteomes" id="UP001589609"/>
    </source>
</evidence>
<gene>
    <name evidence="2" type="ORF">ACFFMS_22170</name>
</gene>
<feature type="transmembrane region" description="Helical" evidence="1">
    <location>
        <begin position="116"/>
        <end position="137"/>
    </location>
</feature>
<reference evidence="2 3" key="1">
    <citation type="submission" date="2024-09" db="EMBL/GenBank/DDBJ databases">
        <authorList>
            <person name="Sun Q."/>
            <person name="Mori K."/>
        </authorList>
    </citation>
    <scope>NUCLEOTIDE SEQUENCE [LARGE SCALE GENOMIC DNA]</scope>
    <source>
        <strain evidence="2 3">JCM 11201</strain>
    </source>
</reference>
<evidence type="ECO:0000313" key="2">
    <source>
        <dbReference type="EMBL" id="MFB9760983.1"/>
    </source>
</evidence>
<dbReference type="RefSeq" id="WP_379951246.1">
    <property type="nucleotide sequence ID" value="NZ_JBHMAF010000180.1"/>
</dbReference>
<keyword evidence="1" id="KW-0472">Membrane</keyword>
<keyword evidence="1" id="KW-1133">Transmembrane helix</keyword>
<protein>
    <submittedName>
        <fullName evidence="2">DUF975 family protein</fullName>
    </submittedName>
</protein>
<dbReference type="Pfam" id="PF06161">
    <property type="entry name" value="DUF975"/>
    <property type="match status" value="1"/>
</dbReference>
<evidence type="ECO:0000256" key="1">
    <source>
        <dbReference type="SAM" id="Phobius"/>
    </source>
</evidence>
<sequence length="227" mass="26077">MMTGECKRLAAASLRGKWNFGAGVIFLSQLILSIGSCALYLPFMIAALYAVHTFLEEVTVGLLYGIYVAVSLIFSGIIIMGRRKLFLCLARQEPVTADLLFDYFGSWRKMLQACKIAFFISFYTFLWSLLLVVPGIIKSFSYSMTPFILMDHPEYTVHEALDISREMMKGYKWQLFLLHLRFFGWLLLIIITFGIASFWVVPYVSTAVAHFYLRLSERDELEEVSYS</sequence>
<name>A0ABV5WK43_9BACI</name>
<dbReference type="EMBL" id="JBHMAF010000180">
    <property type="protein sequence ID" value="MFB9760983.1"/>
    <property type="molecule type" value="Genomic_DNA"/>
</dbReference>
<feature type="transmembrane region" description="Helical" evidence="1">
    <location>
        <begin position="182"/>
        <end position="204"/>
    </location>
</feature>
<keyword evidence="1" id="KW-0812">Transmembrane</keyword>
<accession>A0ABV5WK43</accession>
<feature type="transmembrane region" description="Helical" evidence="1">
    <location>
        <begin position="62"/>
        <end position="81"/>
    </location>
</feature>
<organism evidence="2 3">
    <name type="scientific">Ectobacillus funiculus</name>
    <dbReference type="NCBI Taxonomy" id="137993"/>
    <lineage>
        <taxon>Bacteria</taxon>
        <taxon>Bacillati</taxon>
        <taxon>Bacillota</taxon>
        <taxon>Bacilli</taxon>
        <taxon>Bacillales</taxon>
        <taxon>Bacillaceae</taxon>
        <taxon>Ectobacillus</taxon>
    </lineage>
</organism>
<feature type="transmembrane region" description="Helical" evidence="1">
    <location>
        <begin position="20"/>
        <end position="50"/>
    </location>
</feature>
<keyword evidence="3" id="KW-1185">Reference proteome</keyword>
<dbReference type="PANTHER" id="PTHR40076:SF1">
    <property type="entry name" value="MEMBRANE PROTEIN"/>
    <property type="match status" value="1"/>
</dbReference>
<dbReference type="Proteomes" id="UP001589609">
    <property type="component" value="Unassembled WGS sequence"/>
</dbReference>
<dbReference type="PANTHER" id="PTHR40076">
    <property type="entry name" value="MEMBRANE PROTEIN-RELATED"/>
    <property type="match status" value="1"/>
</dbReference>